<dbReference type="EMBL" id="CAJVQA010011625">
    <property type="protein sequence ID" value="CAG8709280.1"/>
    <property type="molecule type" value="Genomic_DNA"/>
</dbReference>
<proteinExistence type="predicted"/>
<dbReference type="AlphaFoldDB" id="A0A9N9HVY8"/>
<feature type="coiled-coil region" evidence="1">
    <location>
        <begin position="18"/>
        <end position="86"/>
    </location>
</feature>
<evidence type="ECO:0000313" key="3">
    <source>
        <dbReference type="Proteomes" id="UP000789759"/>
    </source>
</evidence>
<accession>A0A9N9HVY8</accession>
<keyword evidence="3" id="KW-1185">Reference proteome</keyword>
<evidence type="ECO:0000313" key="2">
    <source>
        <dbReference type="EMBL" id="CAG8709280.1"/>
    </source>
</evidence>
<reference evidence="2" key="1">
    <citation type="submission" date="2021-06" db="EMBL/GenBank/DDBJ databases">
        <authorList>
            <person name="Kallberg Y."/>
            <person name="Tangrot J."/>
            <person name="Rosling A."/>
        </authorList>
    </citation>
    <scope>NUCLEOTIDE SEQUENCE</scope>
    <source>
        <strain evidence="2">FL966</strain>
    </source>
</reference>
<sequence>LKEIKLLKSEINLKDFEIVSLKARINKLEAKFKQIAQKALLKDNDTTQLLHNSFFEIRIKELKNELKKLEANKSKVKDVIESLIDHVCNKQKEKLDNIQVLSIVILEVFVRYMYGIISKDPKALYYENIQFSYISFERIPNMKSFSSERNTVIIFEDLYVALEYIQNQIITFFTHMHHRNISFIYISQYYHKVLIIIQENVFHLVIFNSVSNAYDIFKIIRQNTDDVKGASMVINSYLNKERCKTKVQEKKQSS</sequence>
<gene>
    <name evidence="2" type="ORF">CPELLU_LOCUS12240</name>
</gene>
<comment type="caution">
    <text evidence="2">The sequence shown here is derived from an EMBL/GenBank/DDBJ whole genome shotgun (WGS) entry which is preliminary data.</text>
</comment>
<organism evidence="2 3">
    <name type="scientific">Cetraspora pellucida</name>
    <dbReference type="NCBI Taxonomy" id="1433469"/>
    <lineage>
        <taxon>Eukaryota</taxon>
        <taxon>Fungi</taxon>
        <taxon>Fungi incertae sedis</taxon>
        <taxon>Mucoromycota</taxon>
        <taxon>Glomeromycotina</taxon>
        <taxon>Glomeromycetes</taxon>
        <taxon>Diversisporales</taxon>
        <taxon>Gigasporaceae</taxon>
        <taxon>Cetraspora</taxon>
    </lineage>
</organism>
<feature type="non-terminal residue" evidence="2">
    <location>
        <position position="254"/>
    </location>
</feature>
<dbReference type="OrthoDB" id="2424110at2759"/>
<dbReference type="Proteomes" id="UP000789759">
    <property type="component" value="Unassembled WGS sequence"/>
</dbReference>
<keyword evidence="1" id="KW-0175">Coiled coil</keyword>
<evidence type="ECO:0000256" key="1">
    <source>
        <dbReference type="SAM" id="Coils"/>
    </source>
</evidence>
<name>A0A9N9HVY8_9GLOM</name>
<protein>
    <submittedName>
        <fullName evidence="2">10685_t:CDS:1</fullName>
    </submittedName>
</protein>